<proteinExistence type="predicted"/>
<evidence type="ECO:0000259" key="1">
    <source>
        <dbReference type="PROSITE" id="PS50013"/>
    </source>
</evidence>
<keyword evidence="3" id="KW-1185">Reference proteome</keyword>
<dbReference type="Gene3D" id="2.40.50.40">
    <property type="match status" value="1"/>
</dbReference>
<dbReference type="PROSITE" id="PS50013">
    <property type="entry name" value="CHROMO_2"/>
    <property type="match status" value="1"/>
</dbReference>
<accession>A0A1B8AVP1</accession>
<evidence type="ECO:0000313" key="2">
    <source>
        <dbReference type="EMBL" id="OBS24599.1"/>
    </source>
</evidence>
<dbReference type="InterPro" id="IPR000953">
    <property type="entry name" value="Chromo/chromo_shadow_dom"/>
</dbReference>
<evidence type="ECO:0000313" key="3">
    <source>
        <dbReference type="Proteomes" id="UP000091967"/>
    </source>
</evidence>
<dbReference type="AlphaFoldDB" id="A0A1B8AVP1"/>
<name>A0A1B8AVP1_FUSPO</name>
<reference evidence="2 3" key="1">
    <citation type="submission" date="2016-06" db="EMBL/GenBank/DDBJ databases">
        <title>Living apart together: crosstalk between the core and supernumerary genomes in a fungal plant pathogen.</title>
        <authorList>
            <person name="Vanheule A."/>
            <person name="Audenaert K."/>
            <person name="Warris S."/>
            <person name="Van De Geest H."/>
            <person name="Schijlen E."/>
            <person name="Hofte M."/>
            <person name="De Saeger S."/>
            <person name="Haesaert G."/>
            <person name="Waalwijk C."/>
            <person name="Van Der Lee T."/>
        </authorList>
    </citation>
    <scope>NUCLEOTIDE SEQUENCE [LARGE SCALE GENOMIC DNA]</scope>
    <source>
        <strain evidence="2 3">2516</strain>
    </source>
</reference>
<sequence length="128" mass="14838">MPHPDAIAGGNNDDGDRIIAESTKSDSSLYDYQSPFITGICEHMVNTTTCTVELNTMWSDAEWSWIPEFDVQKSVPDIVYHRDHTKKFLCQWVGYPNDKKSNSWEKETKVRQIAPEVYHEWVKDKKKA</sequence>
<protein>
    <recommendedName>
        <fullName evidence="1">Chromo domain-containing protein</fullName>
    </recommendedName>
</protein>
<comment type="caution">
    <text evidence="2">The sequence shown here is derived from an EMBL/GenBank/DDBJ whole genome shotgun (WGS) entry which is preliminary data.</text>
</comment>
<gene>
    <name evidence="2" type="ORF">FPOA_05139</name>
</gene>
<organism evidence="2 3">
    <name type="scientific">Fusarium poae</name>
    <dbReference type="NCBI Taxonomy" id="36050"/>
    <lineage>
        <taxon>Eukaryota</taxon>
        <taxon>Fungi</taxon>
        <taxon>Dikarya</taxon>
        <taxon>Ascomycota</taxon>
        <taxon>Pezizomycotina</taxon>
        <taxon>Sordariomycetes</taxon>
        <taxon>Hypocreomycetidae</taxon>
        <taxon>Hypocreales</taxon>
        <taxon>Nectriaceae</taxon>
        <taxon>Fusarium</taxon>
    </lineage>
</organism>
<dbReference type="Proteomes" id="UP000091967">
    <property type="component" value="Unassembled WGS sequence"/>
</dbReference>
<dbReference type="EMBL" id="LYXU01000002">
    <property type="protein sequence ID" value="OBS24599.1"/>
    <property type="molecule type" value="Genomic_DNA"/>
</dbReference>
<dbReference type="OMA" id="WANGKTT"/>
<feature type="domain" description="Chromo" evidence="1">
    <location>
        <begin position="69"/>
        <end position="128"/>
    </location>
</feature>